<dbReference type="AlphaFoldDB" id="A0A5B7FD17"/>
<sequence>MKGYGGKWVNQRRNPREKTMCMGKKVVGVAWSRRWAAEKMHQVAGKMKWADVLMVWGLLRVEAGVVVVVVVVKMAEVVIVGLREELDQEAEGSGWTC</sequence>
<proteinExistence type="predicted"/>
<gene>
    <name evidence="1" type="ORF">E2C01_038015</name>
</gene>
<accession>A0A5B7FD17</accession>
<dbReference type="EMBL" id="VSRR010006235">
    <property type="protein sequence ID" value="MPC44342.1"/>
    <property type="molecule type" value="Genomic_DNA"/>
</dbReference>
<comment type="caution">
    <text evidence="1">The sequence shown here is derived from an EMBL/GenBank/DDBJ whole genome shotgun (WGS) entry which is preliminary data.</text>
</comment>
<evidence type="ECO:0000313" key="2">
    <source>
        <dbReference type="Proteomes" id="UP000324222"/>
    </source>
</evidence>
<evidence type="ECO:0000313" key="1">
    <source>
        <dbReference type="EMBL" id="MPC44342.1"/>
    </source>
</evidence>
<name>A0A5B7FD17_PORTR</name>
<reference evidence="1 2" key="1">
    <citation type="submission" date="2019-05" db="EMBL/GenBank/DDBJ databases">
        <title>Another draft genome of Portunus trituberculatus and its Hox gene families provides insights of decapod evolution.</title>
        <authorList>
            <person name="Jeong J.-H."/>
            <person name="Song I."/>
            <person name="Kim S."/>
            <person name="Choi T."/>
            <person name="Kim D."/>
            <person name="Ryu S."/>
            <person name="Kim W."/>
        </authorList>
    </citation>
    <scope>NUCLEOTIDE SEQUENCE [LARGE SCALE GENOMIC DNA]</scope>
    <source>
        <tissue evidence="1">Muscle</tissue>
    </source>
</reference>
<organism evidence="1 2">
    <name type="scientific">Portunus trituberculatus</name>
    <name type="common">Swimming crab</name>
    <name type="synonym">Neptunus trituberculatus</name>
    <dbReference type="NCBI Taxonomy" id="210409"/>
    <lineage>
        <taxon>Eukaryota</taxon>
        <taxon>Metazoa</taxon>
        <taxon>Ecdysozoa</taxon>
        <taxon>Arthropoda</taxon>
        <taxon>Crustacea</taxon>
        <taxon>Multicrustacea</taxon>
        <taxon>Malacostraca</taxon>
        <taxon>Eumalacostraca</taxon>
        <taxon>Eucarida</taxon>
        <taxon>Decapoda</taxon>
        <taxon>Pleocyemata</taxon>
        <taxon>Brachyura</taxon>
        <taxon>Eubrachyura</taxon>
        <taxon>Portunoidea</taxon>
        <taxon>Portunidae</taxon>
        <taxon>Portuninae</taxon>
        <taxon>Portunus</taxon>
    </lineage>
</organism>
<protein>
    <submittedName>
        <fullName evidence="1">Uncharacterized protein</fullName>
    </submittedName>
</protein>
<keyword evidence="2" id="KW-1185">Reference proteome</keyword>
<dbReference type="Proteomes" id="UP000324222">
    <property type="component" value="Unassembled WGS sequence"/>
</dbReference>